<dbReference type="InterPro" id="IPR056300">
    <property type="entry name" value="SusG-like_C"/>
</dbReference>
<dbReference type="GO" id="GO:0004556">
    <property type="term" value="F:alpha-amylase activity"/>
    <property type="evidence" value="ECO:0007669"/>
    <property type="project" value="TreeGrafter"/>
</dbReference>
<comment type="caution">
    <text evidence="9">The sequence shown here is derived from an EMBL/GenBank/DDBJ whole genome shotgun (WGS) entry which is preliminary data.</text>
</comment>
<dbReference type="Pfam" id="PF00128">
    <property type="entry name" value="Alpha-amylase"/>
    <property type="match status" value="1"/>
</dbReference>
<keyword evidence="5" id="KW-0326">Glycosidase</keyword>
<evidence type="ECO:0000256" key="7">
    <source>
        <dbReference type="ARBA" id="ARBA00038939"/>
    </source>
</evidence>
<sequence>MTKKEWWKESVVYQIYPRSFNDSNGDGIGDLKGIMEKLDYLKELGVDVIWLSPVYQSPNDDNGYDISDYQSIMDEFGTMQDFEELLQEIHKRDMKLMMDLVVNHTSDEHEWFRLAKQSKDSPYRDYYYWKPGKNGAEPNNWESVFSGSAWEYDEDSNEYYLHIFSKKQPDLNWENPKVRSEVFDTMKFWLEKGIDGFRMDVINFISKVPSLPDAPALEGKKYASGADFYMNGPKIHEYLQEMNQQVLSKYDLITVGEMPGITVEQAKLYTGEGRNELNMVFQFEHVDLDSGPTGKWDLKELQLSDLKASFTKWQKGLEQVGWNSLYLNNHDQPRMVSRFGNDDEYWLESAKMLATFLHFLQGTPYIYQGEELGMTNVRFPTIDDYKDIETLNMYNEKISEDKENLSQIMNSIYAKGRDNARTPMQWSSGPNAGFTSGTPWIKVNPNYQEINAEQQLVDDHSIFQYYKKLIQLRKQHEIVVYGTYDLILPEHSEIYAFTRTLGDEKLLIILNFSDGQPEFEWPQELEYEKKELLISNYSIDQEDEQEAFKLLPYEARVYKLT</sequence>
<dbReference type="SUPFAM" id="SSF51445">
    <property type="entry name" value="(Trans)glycosidases"/>
    <property type="match status" value="1"/>
</dbReference>
<dbReference type="SMART" id="SM00642">
    <property type="entry name" value="Aamy"/>
    <property type="match status" value="1"/>
</dbReference>
<dbReference type="Gene3D" id="3.90.400.10">
    <property type="entry name" value="Oligo-1,6-glucosidase, Domain 2"/>
    <property type="match status" value="1"/>
</dbReference>
<dbReference type="FunFam" id="3.20.20.80:FF:000064">
    <property type="entry name" value="Oligo-1,6-glucosidase"/>
    <property type="match status" value="1"/>
</dbReference>
<dbReference type="Gene3D" id="2.60.40.1180">
    <property type="entry name" value="Golgi alpha-mannosidase II"/>
    <property type="match status" value="1"/>
</dbReference>
<dbReference type="InterPro" id="IPR006047">
    <property type="entry name" value="GH13_cat_dom"/>
</dbReference>
<dbReference type="InterPro" id="IPR017853">
    <property type="entry name" value="GH"/>
</dbReference>
<dbReference type="GO" id="GO:0009313">
    <property type="term" value="P:oligosaccharide catabolic process"/>
    <property type="evidence" value="ECO:0007669"/>
    <property type="project" value="TreeGrafter"/>
</dbReference>
<dbReference type="PANTHER" id="PTHR10357">
    <property type="entry name" value="ALPHA-AMYLASE FAMILY MEMBER"/>
    <property type="match status" value="1"/>
</dbReference>
<evidence type="ECO:0000256" key="2">
    <source>
        <dbReference type="ARBA" id="ARBA00008061"/>
    </source>
</evidence>
<proteinExistence type="inferred from homology"/>
<dbReference type="AlphaFoldDB" id="A0A8E2LD66"/>
<dbReference type="SUPFAM" id="SSF51011">
    <property type="entry name" value="Glycosyl hydrolase domain"/>
    <property type="match status" value="1"/>
</dbReference>
<dbReference type="GO" id="GO:0004574">
    <property type="term" value="F:oligo-1,6-glucosidase activity"/>
    <property type="evidence" value="ECO:0007669"/>
    <property type="project" value="UniProtKB-EC"/>
</dbReference>
<keyword evidence="10" id="KW-1185">Reference proteome</keyword>
<comment type="subcellular location">
    <subcellularLocation>
        <location evidence="1">Cytoplasm</location>
    </subcellularLocation>
</comment>
<dbReference type="NCBIfam" id="NF008183">
    <property type="entry name" value="PRK10933.1"/>
    <property type="match status" value="1"/>
</dbReference>
<dbReference type="GO" id="GO:0005737">
    <property type="term" value="C:cytoplasm"/>
    <property type="evidence" value="ECO:0007669"/>
    <property type="project" value="UniProtKB-SubCell"/>
</dbReference>
<dbReference type="Gene3D" id="3.20.20.80">
    <property type="entry name" value="Glycosidases"/>
    <property type="match status" value="1"/>
</dbReference>
<dbReference type="FunFam" id="2.60.40.1180:FF:000007">
    <property type="entry name" value="Sucrose isomerase"/>
    <property type="match status" value="1"/>
</dbReference>
<dbReference type="EMBL" id="MTLA01000247">
    <property type="protein sequence ID" value="OOP66923.1"/>
    <property type="molecule type" value="Genomic_DNA"/>
</dbReference>
<evidence type="ECO:0000313" key="9">
    <source>
        <dbReference type="EMBL" id="OOP66923.1"/>
    </source>
</evidence>
<dbReference type="Pfam" id="PF23915">
    <property type="entry name" value="SusG_C"/>
    <property type="match status" value="1"/>
</dbReference>
<name>A0A8E2LD66_9BACI</name>
<evidence type="ECO:0000313" key="10">
    <source>
        <dbReference type="Proteomes" id="UP000189761"/>
    </source>
</evidence>
<keyword evidence="4" id="KW-0378">Hydrolase</keyword>
<comment type="catalytic activity">
    <reaction evidence="6">
        <text>Hydrolysis of (1-&gt;6)-alpha-D-glucosidic linkages in some oligosaccharides produced from starch and glycogen by alpha-amylase, and in isomaltose.</text>
        <dbReference type="EC" id="3.2.1.10"/>
    </reaction>
</comment>
<evidence type="ECO:0000256" key="1">
    <source>
        <dbReference type="ARBA" id="ARBA00004496"/>
    </source>
</evidence>
<evidence type="ECO:0000256" key="6">
    <source>
        <dbReference type="ARBA" id="ARBA00036217"/>
    </source>
</evidence>
<keyword evidence="3" id="KW-0963">Cytoplasm</keyword>
<dbReference type="InterPro" id="IPR013780">
    <property type="entry name" value="Glyco_hydro_b"/>
</dbReference>
<dbReference type="Proteomes" id="UP000189761">
    <property type="component" value="Unassembled WGS sequence"/>
</dbReference>
<dbReference type="FunFam" id="3.20.20.80:FF:000014">
    <property type="entry name" value="Alpha,alpha-phosphotrehalase"/>
    <property type="match status" value="1"/>
</dbReference>
<dbReference type="FunFam" id="3.90.400.10:FF:000002">
    <property type="entry name" value="Sucrose isomerase"/>
    <property type="match status" value="1"/>
</dbReference>
<comment type="similarity">
    <text evidence="2">Belongs to the glycosyl hydrolase 13 family.</text>
</comment>
<reference evidence="9 10" key="1">
    <citation type="submission" date="2017-01" db="EMBL/GenBank/DDBJ databases">
        <title>Draft genome sequence of Bacillus oleronius.</title>
        <authorList>
            <person name="Allam M."/>
        </authorList>
    </citation>
    <scope>NUCLEOTIDE SEQUENCE [LARGE SCALE GENOMIC DNA]</scope>
    <source>
        <strain evidence="9 10">DSM 9356</strain>
    </source>
</reference>
<evidence type="ECO:0000259" key="8">
    <source>
        <dbReference type="SMART" id="SM00642"/>
    </source>
</evidence>
<evidence type="ECO:0000256" key="4">
    <source>
        <dbReference type="ARBA" id="ARBA00022801"/>
    </source>
</evidence>
<dbReference type="EC" id="3.2.1.10" evidence="7"/>
<protein>
    <recommendedName>
        <fullName evidence="7">oligo-1,6-glucosidase</fullName>
        <ecNumber evidence="7">3.2.1.10</ecNumber>
    </recommendedName>
</protein>
<dbReference type="CDD" id="cd11333">
    <property type="entry name" value="AmyAc_SI_OligoGlu_DGase"/>
    <property type="match status" value="1"/>
</dbReference>
<dbReference type="InterPro" id="IPR045857">
    <property type="entry name" value="O16G_dom_2"/>
</dbReference>
<dbReference type="PANTHER" id="PTHR10357:SF184">
    <property type="entry name" value="OLIGO-1,6-GLUCOSIDASE 1"/>
    <property type="match status" value="1"/>
</dbReference>
<dbReference type="RefSeq" id="WP_058002837.1">
    <property type="nucleotide sequence ID" value="NZ_CP065424.1"/>
</dbReference>
<accession>A0A8E2LD66</accession>
<organism evidence="9 10">
    <name type="scientific">Heyndrickxia oleronia</name>
    <dbReference type="NCBI Taxonomy" id="38875"/>
    <lineage>
        <taxon>Bacteria</taxon>
        <taxon>Bacillati</taxon>
        <taxon>Bacillota</taxon>
        <taxon>Bacilli</taxon>
        <taxon>Bacillales</taxon>
        <taxon>Bacillaceae</taxon>
        <taxon>Heyndrickxia</taxon>
    </lineage>
</organism>
<evidence type="ECO:0000256" key="5">
    <source>
        <dbReference type="ARBA" id="ARBA00023295"/>
    </source>
</evidence>
<gene>
    <name evidence="9" type="ORF">BWZ43_18355</name>
</gene>
<evidence type="ECO:0000256" key="3">
    <source>
        <dbReference type="ARBA" id="ARBA00022490"/>
    </source>
</evidence>
<feature type="domain" description="Glycosyl hydrolase family 13 catalytic" evidence="8">
    <location>
        <begin position="14"/>
        <end position="421"/>
    </location>
</feature>